<gene>
    <name evidence="3" type="ORF">AKO1_012815</name>
</gene>
<keyword evidence="1" id="KW-1133">Transmembrane helix</keyword>
<feature type="transmembrane region" description="Helical" evidence="1">
    <location>
        <begin position="530"/>
        <end position="555"/>
    </location>
</feature>
<feature type="transmembrane region" description="Helical" evidence="1">
    <location>
        <begin position="501"/>
        <end position="518"/>
    </location>
</feature>
<evidence type="ECO:0000313" key="3">
    <source>
        <dbReference type="EMBL" id="KAL0481235.1"/>
    </source>
</evidence>
<feature type="transmembrane region" description="Helical" evidence="1">
    <location>
        <begin position="418"/>
        <end position="440"/>
    </location>
</feature>
<evidence type="ECO:0000259" key="2">
    <source>
        <dbReference type="Pfam" id="PF12937"/>
    </source>
</evidence>
<name>A0AAW2YVT2_9EUKA</name>
<accession>A0AAW2YVT2</accession>
<evidence type="ECO:0000313" key="4">
    <source>
        <dbReference type="Proteomes" id="UP001431209"/>
    </source>
</evidence>
<dbReference type="AlphaFoldDB" id="A0AAW2YVT2"/>
<dbReference type="Gene3D" id="1.20.1280.50">
    <property type="match status" value="1"/>
</dbReference>
<dbReference type="SUPFAM" id="SSF81383">
    <property type="entry name" value="F-box domain"/>
    <property type="match status" value="1"/>
</dbReference>
<evidence type="ECO:0000256" key="1">
    <source>
        <dbReference type="SAM" id="Phobius"/>
    </source>
</evidence>
<keyword evidence="4" id="KW-1185">Reference proteome</keyword>
<dbReference type="Proteomes" id="UP001431209">
    <property type="component" value="Unassembled WGS sequence"/>
</dbReference>
<dbReference type="InterPro" id="IPR001810">
    <property type="entry name" value="F-box_dom"/>
</dbReference>
<comment type="caution">
    <text evidence="3">The sequence shown here is derived from an EMBL/GenBank/DDBJ whole genome shotgun (WGS) entry which is preliminary data.</text>
</comment>
<organism evidence="3 4">
    <name type="scientific">Acrasis kona</name>
    <dbReference type="NCBI Taxonomy" id="1008807"/>
    <lineage>
        <taxon>Eukaryota</taxon>
        <taxon>Discoba</taxon>
        <taxon>Heterolobosea</taxon>
        <taxon>Tetramitia</taxon>
        <taxon>Eutetramitia</taxon>
        <taxon>Acrasidae</taxon>
        <taxon>Acrasis</taxon>
    </lineage>
</organism>
<feature type="transmembrane region" description="Helical" evidence="1">
    <location>
        <begin position="385"/>
        <end position="406"/>
    </location>
</feature>
<proteinExistence type="predicted"/>
<keyword evidence="1" id="KW-0472">Membrane</keyword>
<dbReference type="EMBL" id="JAOPGA020000739">
    <property type="protein sequence ID" value="KAL0481235.1"/>
    <property type="molecule type" value="Genomic_DNA"/>
</dbReference>
<dbReference type="InterPro" id="IPR036047">
    <property type="entry name" value="F-box-like_dom_sf"/>
</dbReference>
<feature type="transmembrane region" description="Helical" evidence="1">
    <location>
        <begin position="596"/>
        <end position="615"/>
    </location>
</feature>
<protein>
    <recommendedName>
        <fullName evidence="2">F-box domain-containing protein</fullName>
    </recommendedName>
</protein>
<feature type="domain" description="F-box" evidence="2">
    <location>
        <begin position="74"/>
        <end position="106"/>
    </location>
</feature>
<feature type="transmembrane region" description="Helical" evidence="1">
    <location>
        <begin position="561"/>
        <end position="584"/>
    </location>
</feature>
<sequence>MSLVVGLVDDIINEIAYWIKVVVVGDGDVTAGTSGNKNFFLSIPYIKESCSHDDILGKPVFSTGNIHELSEDELLLIFSYVDCYDLVSLSRCCSSYYHLAHHDLIWDCWLQIEYNIKTNTTRDAEEAQSAEEIEDLKELFSTFYKASREEAIYNQYNHPDIERYFMDSVESTTSTNIDAAPIDSRDNDERLFDLTLTALEHGADVAAVLPEIRQRGQSHLPVRSSTRIHTRQRSITSPELFVFQPRIPQSRSLGTITIATDDEDENDENDEQVEINVEQIQVEEQKPPKVSLITKAKSWLHKASLQIHQRQVERADRIKFNQKHNHSDQNYLMVPLKSEVSWSCSKADAYVTFRKEKIRNPFIRSKLLRVHVQNIKKRYDPVARWLNHLKSCCISCLIVFTIFFVLRQDNVIDWSWLFIYLPAITFAALCLMLVVVFWVPTLQWPLVLYRWVNKDHVGWWTSYAYCLSRRGRIVQLLFGMLLSLVLVCIYFIILFPDFVPNWIPVCVLGGAFTIWGYTPTQIIFPKGKKVYPWLLFFFALLIVICSLCMIAKLLIPFFDSVLPWSAVCSPFFASLILVAIYQLKLTVDLNKLSTKAIVWGCYGLLVIYFFIRYLFVPLFLLY</sequence>
<feature type="transmembrane region" description="Helical" evidence="1">
    <location>
        <begin position="476"/>
        <end position="495"/>
    </location>
</feature>
<reference evidence="3 4" key="1">
    <citation type="submission" date="2024-03" db="EMBL/GenBank/DDBJ databases">
        <title>The Acrasis kona genome and developmental transcriptomes reveal deep origins of eukaryotic multicellular pathways.</title>
        <authorList>
            <person name="Sheikh S."/>
            <person name="Fu C.-J."/>
            <person name="Brown M.W."/>
            <person name="Baldauf S.L."/>
        </authorList>
    </citation>
    <scope>NUCLEOTIDE SEQUENCE [LARGE SCALE GENOMIC DNA]</scope>
    <source>
        <strain evidence="3 4">ATCC MYA-3509</strain>
    </source>
</reference>
<keyword evidence="1" id="KW-0812">Transmembrane</keyword>
<dbReference type="Pfam" id="PF12937">
    <property type="entry name" value="F-box-like"/>
    <property type="match status" value="1"/>
</dbReference>